<protein>
    <submittedName>
        <fullName evidence="1">HAD family hydrolase</fullName>
    </submittedName>
</protein>
<dbReference type="OrthoDB" id="9800058at2"/>
<reference evidence="1 2" key="1">
    <citation type="submission" date="2018-07" db="EMBL/GenBank/DDBJ databases">
        <title>Microbacterium endoborsara sp. nov., a novel actinobacterium isolated from Borszczowia aralocaspica.</title>
        <authorList>
            <person name="An D."/>
        </authorList>
    </citation>
    <scope>NUCLEOTIDE SEQUENCE [LARGE SCALE GENOMIC DNA]</scope>
    <source>
        <strain evidence="1 2">C1.15228</strain>
    </source>
</reference>
<gene>
    <name evidence="1" type="ORF">DTO57_08155</name>
</gene>
<dbReference type="SUPFAM" id="SSF56784">
    <property type="entry name" value="HAD-like"/>
    <property type="match status" value="1"/>
</dbReference>
<dbReference type="InterPro" id="IPR051806">
    <property type="entry name" value="HAD-like_SPP"/>
</dbReference>
<dbReference type="Gene3D" id="3.40.50.1000">
    <property type="entry name" value="HAD superfamily/HAD-like"/>
    <property type="match status" value="1"/>
</dbReference>
<dbReference type="InterPro" id="IPR036412">
    <property type="entry name" value="HAD-like_sf"/>
</dbReference>
<dbReference type="EMBL" id="QORO01000002">
    <property type="protein sequence ID" value="RCK60095.1"/>
    <property type="molecule type" value="Genomic_DNA"/>
</dbReference>
<organism evidence="1 2">
    <name type="scientific">Microbacterium sorbitolivorans</name>
    <dbReference type="NCBI Taxonomy" id="1867410"/>
    <lineage>
        <taxon>Bacteria</taxon>
        <taxon>Bacillati</taxon>
        <taxon>Actinomycetota</taxon>
        <taxon>Actinomycetes</taxon>
        <taxon>Micrococcales</taxon>
        <taxon>Microbacteriaceae</taxon>
        <taxon>Microbacterium</taxon>
    </lineage>
</organism>
<dbReference type="PANTHER" id="PTHR43481">
    <property type="entry name" value="FRUCTOSE-1-PHOSPHATE PHOSPHATASE"/>
    <property type="match status" value="1"/>
</dbReference>
<accession>A0A367Y2J3</accession>
<keyword evidence="1" id="KW-0378">Hydrolase</keyword>
<proteinExistence type="predicted"/>
<dbReference type="Gene3D" id="1.10.150.240">
    <property type="entry name" value="Putative phosphatase, domain 2"/>
    <property type="match status" value="1"/>
</dbReference>
<keyword evidence="2" id="KW-1185">Reference proteome</keyword>
<dbReference type="PANTHER" id="PTHR43481:SF4">
    <property type="entry name" value="GLYCEROL-1-PHOSPHATE PHOSPHOHYDROLASE 1-RELATED"/>
    <property type="match status" value="1"/>
</dbReference>
<dbReference type="GO" id="GO:0050308">
    <property type="term" value="F:sugar-phosphatase activity"/>
    <property type="evidence" value="ECO:0007669"/>
    <property type="project" value="TreeGrafter"/>
</dbReference>
<dbReference type="InterPro" id="IPR006439">
    <property type="entry name" value="HAD-SF_hydro_IA"/>
</dbReference>
<dbReference type="InterPro" id="IPR023198">
    <property type="entry name" value="PGP-like_dom2"/>
</dbReference>
<dbReference type="Proteomes" id="UP000253508">
    <property type="component" value="Unassembled WGS sequence"/>
</dbReference>
<dbReference type="InterPro" id="IPR023214">
    <property type="entry name" value="HAD_sf"/>
</dbReference>
<evidence type="ECO:0000313" key="2">
    <source>
        <dbReference type="Proteomes" id="UP000253508"/>
    </source>
</evidence>
<dbReference type="RefSeq" id="WP_114117709.1">
    <property type="nucleotide sequence ID" value="NZ_BMHU01000003.1"/>
</dbReference>
<sequence length="211" mass="22169">MTSLRFPVNGILFDCDGVLVDSLEPAAVAWDRWAATYSPGYDFRTQVSHGVRAADTVAELVAPDVLSAAIAALEEEEVRGADLTKPIAGSVALTRSLPAHVWAVVTSAARRLAVARLAASGHPIPKELVAAEDVEAGKPSPDPYLLGARLLGLDPDTCVVFEDAPAGVLAARRAGVRFVIGVGDHLEDAEVDARVEDLSTVRYLDGAIHLG</sequence>
<dbReference type="Pfam" id="PF00702">
    <property type="entry name" value="Hydrolase"/>
    <property type="match status" value="1"/>
</dbReference>
<comment type="caution">
    <text evidence="1">The sequence shown here is derived from an EMBL/GenBank/DDBJ whole genome shotgun (WGS) entry which is preliminary data.</text>
</comment>
<dbReference type="NCBIfam" id="TIGR01509">
    <property type="entry name" value="HAD-SF-IA-v3"/>
    <property type="match status" value="1"/>
</dbReference>
<evidence type="ECO:0000313" key="1">
    <source>
        <dbReference type="EMBL" id="RCK60095.1"/>
    </source>
</evidence>
<dbReference type="SFLD" id="SFLDS00003">
    <property type="entry name" value="Haloacid_Dehalogenase"/>
    <property type="match status" value="1"/>
</dbReference>
<dbReference type="AlphaFoldDB" id="A0A367Y2J3"/>
<dbReference type="SFLD" id="SFLDG01129">
    <property type="entry name" value="C1.5:_HAD__Beta-PGM__Phosphata"/>
    <property type="match status" value="1"/>
</dbReference>
<name>A0A367Y2J3_9MICO</name>